<dbReference type="SUPFAM" id="SSF56978">
    <property type="entry name" value="Perfringolysin"/>
    <property type="match status" value="1"/>
</dbReference>
<dbReference type="Gene3D" id="3.90.840.10">
    <property type="entry name" value="Thiol-activated cytolysin superfamily/Thiol-activated cytolysin, alpha-beta domain"/>
    <property type="match status" value="1"/>
</dbReference>
<dbReference type="AlphaFoldDB" id="A0A1B2EZW5"/>
<dbReference type="InterPro" id="IPR036363">
    <property type="entry name" value="Thiol_cytolysin_ab_sf"/>
</dbReference>
<dbReference type="KEGG" id="moc:BB934_45795"/>
<proteinExistence type="predicted"/>
<dbReference type="Pfam" id="PF01289">
    <property type="entry name" value="Thiol_cytolysin"/>
    <property type="match status" value="1"/>
</dbReference>
<dbReference type="Gene3D" id="3.30.1040.20">
    <property type="match status" value="1"/>
</dbReference>
<dbReference type="PRINTS" id="PR01400">
    <property type="entry name" value="TACYTOLYSIN"/>
</dbReference>
<dbReference type="Gene3D" id="3.40.30.40">
    <property type="entry name" value="Perfringolysin"/>
    <property type="match status" value="1"/>
</dbReference>
<dbReference type="InterPro" id="IPR036359">
    <property type="entry name" value="Thiol_cytolysin_sf"/>
</dbReference>
<dbReference type="EMBL" id="CP016621">
    <property type="protein sequence ID" value="ANY85535.1"/>
    <property type="molecule type" value="Genomic_DNA"/>
</dbReference>
<geneLocation type="plasmid" evidence="1">
    <name>unnamed5</name>
</geneLocation>
<gene>
    <name evidence="1" type="ORF">BB934_45795</name>
</gene>
<accession>A0A1B2EZW5</accession>
<protein>
    <submittedName>
        <fullName evidence="1">Uncharacterized protein</fullName>
    </submittedName>
</protein>
<name>A0A1B2EZW5_9HYPH</name>
<dbReference type="GO" id="GO:0015485">
    <property type="term" value="F:cholesterol binding"/>
    <property type="evidence" value="ECO:0007669"/>
    <property type="project" value="InterPro"/>
</dbReference>
<keyword evidence="1" id="KW-0614">Plasmid</keyword>
<dbReference type="InterPro" id="IPR001869">
    <property type="entry name" value="Thiol_cytolysin"/>
</dbReference>
<organism evidence="1">
    <name type="scientific">Microvirga ossetica</name>
    <dbReference type="NCBI Taxonomy" id="1882682"/>
    <lineage>
        <taxon>Bacteria</taxon>
        <taxon>Pseudomonadati</taxon>
        <taxon>Pseudomonadota</taxon>
        <taxon>Alphaproteobacteria</taxon>
        <taxon>Hyphomicrobiales</taxon>
        <taxon>Methylobacteriaceae</taxon>
        <taxon>Microvirga</taxon>
    </lineage>
</organism>
<evidence type="ECO:0000313" key="1">
    <source>
        <dbReference type="EMBL" id="ANY85535.1"/>
    </source>
</evidence>
<reference evidence="1" key="1">
    <citation type="submission" date="2016-07" db="EMBL/GenBank/DDBJ databases">
        <title>Microvirga ossetica sp. nov. a new species of rhizobia isolated from root nodules of the legume species Vicia alpestris Steven originated from North Ossetia region in the Caucasus.</title>
        <authorList>
            <person name="Safronova V.I."/>
            <person name="Kuznetsova I.G."/>
            <person name="Sazanova A.L."/>
            <person name="Belimov A."/>
            <person name="Andronov E."/>
            <person name="Osledkin Y.S."/>
            <person name="Onishchuk O.P."/>
            <person name="Kurchak O.N."/>
            <person name="Shaposhnikov A.I."/>
            <person name="Willems A."/>
            <person name="Tikhonovich I.A."/>
        </authorList>
    </citation>
    <scope>NUCLEOTIDE SEQUENCE [LARGE SCALE GENOMIC DNA]</scope>
    <source>
        <strain evidence="1">V5/3M</strain>
        <plasmid evidence="1">unnamed5</plasmid>
    </source>
</reference>
<sequence>MSCTTTPYSLTTNPDKIVTFAPDVAATWPGALMQGAGLSLGLGSFRELPIKKRAPIHLSVDLLASPNTKTVVNPSASTIRSAISDLIVPLQGKEDFGGSIAFSMSETFSLEQSLLEVGLSAKYAGSEFKAKHRAQTSREKRVLTASLIQKCFTIYIDTPQTPGALFSDDFTLEDLAEQEALGRLGKDNLPALLSSVTYGRMLYVTISSSKSFDEVKSALSASYGAGKTGAKAEYDAESRKTLNESEMRITGTGIEEENAKALILSGNVADYFSNDMDIRSVVPISFLFLNIRDLSIAAIADTAHYNITVCVPKRVDKPSDGIAQRAASLESRLQQFRDSWVNAAGNSSDFNGRREHKSQGHAHHAAISENIEWLRTHAKELAPDDRVWLLDWMPGIQATIERQWNEFRVGYETNTSDKGTQAICLNAMDLLDSQRSQAVAARNAIADRTT</sequence>